<evidence type="ECO:0000313" key="3">
    <source>
        <dbReference type="Proteomes" id="UP000626109"/>
    </source>
</evidence>
<evidence type="ECO:0000313" key="2">
    <source>
        <dbReference type="EMBL" id="CAE8655014.1"/>
    </source>
</evidence>
<organism evidence="2 3">
    <name type="scientific">Polarella glacialis</name>
    <name type="common">Dinoflagellate</name>
    <dbReference type="NCBI Taxonomy" id="89957"/>
    <lineage>
        <taxon>Eukaryota</taxon>
        <taxon>Sar</taxon>
        <taxon>Alveolata</taxon>
        <taxon>Dinophyceae</taxon>
        <taxon>Suessiales</taxon>
        <taxon>Suessiaceae</taxon>
        <taxon>Polarella</taxon>
    </lineage>
</organism>
<dbReference type="AlphaFoldDB" id="A0A813IRF3"/>
<protein>
    <submittedName>
        <fullName evidence="2">Uncharacterized protein</fullName>
    </submittedName>
</protein>
<sequence>MEIGQSAEMGLVPVVDNDSGVVLLCHSDSGFCEAREAQVHAHSLCQSLGWLASSGAICIACRPEKDEGPLAKGASHRSPRWPGAESDELLDVQDRRLTQDGASRFQRHLHLLRRCALRSGPS</sequence>
<feature type="non-terminal residue" evidence="2">
    <location>
        <position position="1"/>
    </location>
</feature>
<name>A0A813IRF3_POLGL</name>
<proteinExistence type="predicted"/>
<dbReference type="EMBL" id="CAJNNW010013093">
    <property type="protein sequence ID" value="CAE8655014.1"/>
    <property type="molecule type" value="Genomic_DNA"/>
</dbReference>
<evidence type="ECO:0000256" key="1">
    <source>
        <dbReference type="SAM" id="MobiDB-lite"/>
    </source>
</evidence>
<reference evidence="2" key="1">
    <citation type="submission" date="2021-02" db="EMBL/GenBank/DDBJ databases">
        <authorList>
            <person name="Dougan E. K."/>
            <person name="Rhodes N."/>
            <person name="Thang M."/>
            <person name="Chan C."/>
        </authorList>
    </citation>
    <scope>NUCLEOTIDE SEQUENCE</scope>
</reference>
<accession>A0A813IRF3</accession>
<comment type="caution">
    <text evidence="2">The sequence shown here is derived from an EMBL/GenBank/DDBJ whole genome shotgun (WGS) entry which is preliminary data.</text>
</comment>
<dbReference type="Proteomes" id="UP000626109">
    <property type="component" value="Unassembled WGS sequence"/>
</dbReference>
<gene>
    <name evidence="2" type="ORF">PGLA2088_LOCUS11361</name>
</gene>
<feature type="region of interest" description="Disordered" evidence="1">
    <location>
        <begin position="68"/>
        <end position="88"/>
    </location>
</feature>